<accession>F6D6X6</accession>
<dbReference type="Proteomes" id="UP000009231">
    <property type="component" value="Chromosome"/>
</dbReference>
<dbReference type="RefSeq" id="WP_013826930.1">
    <property type="nucleotide sequence ID" value="NC_015574.1"/>
</dbReference>
<evidence type="ECO:0000313" key="2">
    <source>
        <dbReference type="EMBL" id="AEG19431.1"/>
    </source>
</evidence>
<reference evidence="2 3" key="1">
    <citation type="journal article" date="2014" name="Int. J. Syst. Evol. Microbiol.">
        <title>Methanobacterium paludis sp. nov. and a novel strain of Methanobacterium lacus isolated from northern peatlands.</title>
        <authorList>
            <person name="Cadillo-Quiroz H."/>
            <person name="Brauer S.L."/>
            <person name="Goodson N."/>
            <person name="Yavitt J.B."/>
            <person name="Zinder S.H."/>
        </authorList>
    </citation>
    <scope>NUCLEOTIDE SEQUENCE [LARGE SCALE GENOMIC DNA]</scope>
    <source>
        <strain evidence="3">DSM 25820 / JCM 18151 / SWAN1</strain>
    </source>
</reference>
<dbReference type="HOGENOM" id="CLU_2079444_0_0_2"/>
<gene>
    <name evidence="2" type="ordered locus">MSWAN_2429</name>
</gene>
<dbReference type="AlphaFoldDB" id="F6D6X6"/>
<feature type="transmembrane region" description="Helical" evidence="1">
    <location>
        <begin position="59"/>
        <end position="80"/>
    </location>
</feature>
<organism evidence="2 3">
    <name type="scientific">Methanobacterium paludis (strain DSM 25820 / JCM 18151 / SWAN1)</name>
    <dbReference type="NCBI Taxonomy" id="868131"/>
    <lineage>
        <taxon>Archaea</taxon>
        <taxon>Methanobacteriati</taxon>
        <taxon>Methanobacteriota</taxon>
        <taxon>Methanomada group</taxon>
        <taxon>Methanobacteria</taxon>
        <taxon>Methanobacteriales</taxon>
        <taxon>Methanobacteriaceae</taxon>
        <taxon>Methanobacterium</taxon>
    </lineage>
</organism>
<evidence type="ECO:0000256" key="1">
    <source>
        <dbReference type="SAM" id="Phobius"/>
    </source>
</evidence>
<evidence type="ECO:0000313" key="3">
    <source>
        <dbReference type="Proteomes" id="UP000009231"/>
    </source>
</evidence>
<feature type="transmembrane region" description="Helical" evidence="1">
    <location>
        <begin position="12"/>
        <end position="29"/>
    </location>
</feature>
<feature type="transmembrane region" description="Helical" evidence="1">
    <location>
        <begin position="86"/>
        <end position="111"/>
    </location>
</feature>
<proteinExistence type="predicted"/>
<keyword evidence="1" id="KW-0472">Membrane</keyword>
<keyword evidence="1" id="KW-1133">Transmembrane helix</keyword>
<feature type="transmembrane region" description="Helical" evidence="1">
    <location>
        <begin position="35"/>
        <end position="52"/>
    </location>
</feature>
<protein>
    <submittedName>
        <fullName evidence="2">Uncharacterized protein</fullName>
    </submittedName>
</protein>
<sequence>MDWKKSFIEIKDINNPLILFGVIIALTNYNGYLWGYMLAIAAVIVGVLGIGLKKKWIRILGGFLFALTGSYMVLSYSNFYYHHFGIVALFLIVLVAVLLIMEGVIVMVNAVTAKSDS</sequence>
<keyword evidence="3" id="KW-1185">Reference proteome</keyword>
<name>F6D6X6_METPW</name>
<keyword evidence="1" id="KW-0812">Transmembrane</keyword>
<dbReference type="KEGG" id="mew:MSWAN_2429"/>
<dbReference type="EMBL" id="CP002772">
    <property type="protein sequence ID" value="AEG19431.1"/>
    <property type="molecule type" value="Genomic_DNA"/>
</dbReference>
<dbReference type="STRING" id="868131.MSWAN_2429"/>
<dbReference type="GeneID" id="10669962"/>